<dbReference type="OrthoDB" id="10403707at2759"/>
<dbReference type="GeneID" id="20320529"/>
<dbReference type="EMBL" id="KL596748">
    <property type="protein sequence ID" value="KER26433.1"/>
    <property type="molecule type" value="Genomic_DNA"/>
</dbReference>
<keyword evidence="2" id="KW-1185">Reference proteome</keyword>
<dbReference type="CTD" id="20320529"/>
<gene>
    <name evidence="1" type="ORF">T265_06347</name>
</gene>
<evidence type="ECO:0000313" key="2">
    <source>
        <dbReference type="Proteomes" id="UP000054324"/>
    </source>
</evidence>
<protein>
    <submittedName>
        <fullName evidence="1">Uncharacterized protein</fullName>
    </submittedName>
</protein>
<dbReference type="KEGG" id="ovi:T265_06347"/>
<sequence length="83" mass="9340">MTAFDDESPLIGGAELYVVPDFAKTNVWMAAVKRRFQRSFMLLPSLNIAFTVRNVSRTTVYNSSILLTYAIALVSEKRADHVN</sequence>
<evidence type="ECO:0000313" key="1">
    <source>
        <dbReference type="EMBL" id="KER26433.1"/>
    </source>
</evidence>
<dbReference type="Proteomes" id="UP000054324">
    <property type="component" value="Unassembled WGS sequence"/>
</dbReference>
<accession>A0A074ZGV5</accession>
<organism evidence="1 2">
    <name type="scientific">Opisthorchis viverrini</name>
    <name type="common">Southeast Asian liver fluke</name>
    <dbReference type="NCBI Taxonomy" id="6198"/>
    <lineage>
        <taxon>Eukaryota</taxon>
        <taxon>Metazoa</taxon>
        <taxon>Spiralia</taxon>
        <taxon>Lophotrochozoa</taxon>
        <taxon>Platyhelminthes</taxon>
        <taxon>Trematoda</taxon>
        <taxon>Digenea</taxon>
        <taxon>Opisthorchiida</taxon>
        <taxon>Opisthorchiata</taxon>
        <taxon>Opisthorchiidae</taxon>
        <taxon>Opisthorchis</taxon>
    </lineage>
</organism>
<proteinExistence type="predicted"/>
<dbReference type="AlphaFoldDB" id="A0A074ZGV5"/>
<reference evidence="1 2" key="1">
    <citation type="submission" date="2013-11" db="EMBL/GenBank/DDBJ databases">
        <title>Opisthorchis viverrini - life in the bile duct.</title>
        <authorList>
            <person name="Young N.D."/>
            <person name="Nagarajan N."/>
            <person name="Lin S.J."/>
            <person name="Korhonen P.K."/>
            <person name="Jex A.R."/>
            <person name="Hall R.S."/>
            <person name="Safavi-Hemami H."/>
            <person name="Kaewkong W."/>
            <person name="Bertrand D."/>
            <person name="Gao S."/>
            <person name="Seet Q."/>
            <person name="Wongkham S."/>
            <person name="Teh B.T."/>
            <person name="Wongkham C."/>
            <person name="Intapan P.M."/>
            <person name="Maleewong W."/>
            <person name="Yang X."/>
            <person name="Hu M."/>
            <person name="Wang Z."/>
            <person name="Hofmann A."/>
            <person name="Sternberg P.W."/>
            <person name="Tan P."/>
            <person name="Wang J."/>
            <person name="Gasser R.B."/>
        </authorList>
    </citation>
    <scope>NUCLEOTIDE SEQUENCE [LARGE SCALE GENOMIC DNA]</scope>
</reference>
<dbReference type="RefSeq" id="XP_009169844.1">
    <property type="nucleotide sequence ID" value="XM_009171580.1"/>
</dbReference>
<name>A0A074ZGV5_OPIVI</name>